<dbReference type="SUPFAM" id="SSF53067">
    <property type="entry name" value="Actin-like ATPase domain"/>
    <property type="match status" value="2"/>
</dbReference>
<name>A0A059FJP9_9PROT</name>
<reference evidence="4 5" key="1">
    <citation type="journal article" date="2014" name="Antonie Van Leeuwenhoek">
        <title>Hyphomonas beringensis sp. nov. and Hyphomonas chukchiensis sp. nov., isolated from surface seawater of the Bering Sea and Chukchi Sea.</title>
        <authorList>
            <person name="Li C."/>
            <person name="Lai Q."/>
            <person name="Li G."/>
            <person name="Dong C."/>
            <person name="Wang J."/>
            <person name="Liao Y."/>
            <person name="Shao Z."/>
        </authorList>
    </citation>
    <scope>NUCLEOTIDE SEQUENCE [LARGE SCALE GENOMIC DNA]</scope>
    <source>
        <strain evidence="4 5">MHS-2</strain>
    </source>
</reference>
<dbReference type="InterPro" id="IPR043129">
    <property type="entry name" value="ATPase_NBD"/>
</dbReference>
<keyword evidence="5" id="KW-1185">Reference proteome</keyword>
<proteinExistence type="inferred from homology"/>
<dbReference type="PRINTS" id="PR00301">
    <property type="entry name" value="HEATSHOCK70"/>
</dbReference>
<dbReference type="eggNOG" id="COG0443">
    <property type="taxonomic scope" value="Bacteria"/>
</dbReference>
<dbReference type="Pfam" id="PF00012">
    <property type="entry name" value="HSP70"/>
    <property type="match status" value="2"/>
</dbReference>
<dbReference type="GO" id="GO:0140662">
    <property type="term" value="F:ATP-dependent protein folding chaperone"/>
    <property type="evidence" value="ECO:0007669"/>
    <property type="project" value="InterPro"/>
</dbReference>
<comment type="caution">
    <text evidence="4">The sequence shown here is derived from an EMBL/GenBank/DDBJ whole genome shotgun (WGS) entry which is preliminary data.</text>
</comment>
<evidence type="ECO:0000256" key="3">
    <source>
        <dbReference type="ARBA" id="ARBA00022840"/>
    </source>
</evidence>
<dbReference type="Gene3D" id="3.30.420.40">
    <property type="match status" value="3"/>
</dbReference>
<comment type="similarity">
    <text evidence="1">Belongs to the heat shock protein 70 family.</text>
</comment>
<organism evidence="4 5">
    <name type="scientific">Hyphomonas johnsonii MHS-2</name>
    <dbReference type="NCBI Taxonomy" id="1280950"/>
    <lineage>
        <taxon>Bacteria</taxon>
        <taxon>Pseudomonadati</taxon>
        <taxon>Pseudomonadota</taxon>
        <taxon>Alphaproteobacteria</taxon>
        <taxon>Hyphomonadales</taxon>
        <taxon>Hyphomonadaceae</taxon>
        <taxon>Hyphomonas</taxon>
    </lineage>
</organism>
<protein>
    <submittedName>
        <fullName evidence="4">Molecular chaperone</fullName>
    </submittedName>
</protein>
<dbReference type="STRING" id="1280950.HJO_12666"/>
<keyword evidence="2" id="KW-0547">Nucleotide-binding</keyword>
<dbReference type="AlphaFoldDB" id="A0A059FJP9"/>
<evidence type="ECO:0000313" key="4">
    <source>
        <dbReference type="EMBL" id="KCZ90703.1"/>
    </source>
</evidence>
<gene>
    <name evidence="4" type="ORF">HJO_12666</name>
</gene>
<dbReference type="OrthoDB" id="9807934at2"/>
<dbReference type="PROSITE" id="PS01036">
    <property type="entry name" value="HSP70_3"/>
    <property type="match status" value="1"/>
</dbReference>
<dbReference type="InterPro" id="IPR018181">
    <property type="entry name" value="Heat_shock_70_CS"/>
</dbReference>
<dbReference type="PANTHER" id="PTHR19375">
    <property type="entry name" value="HEAT SHOCK PROTEIN 70KDA"/>
    <property type="match status" value="1"/>
</dbReference>
<sequence>MQIGIDFGTSNTSIAFCGPDGTTLIALEPETTSIPTAVFYGSESGEYAIGSQAVAAYESGEDGRLMRSIKSVLGSSLIDETTEVGRRRLPFRDVIAHFLRRVIADAEALTGQRVDSVIQGRPVSFNDKHADLDRRAQTILEACLHEAGVARVAFLDEPVAAARSVAFPSGREKLIFVVDIGGGTSDFSVVRISPDNSGFDVLGSAGLYVGGNDFDHQLSFFELSRLFGNWETLELNNLPAPSTPYATLSDWKSLNKLYTRDIRKQISWMILNSPNSKAIRAFDHLVHNHEAHTYAKRTEQIKIGLSDTQQQTFVYDTPEAHLERLVERQTFEELIDSAVTRMDAVAVDCLARAGVAPDQITDIVMVGGSTFIPLVQERLAGRFSNAALSANDRFGAVAKGLALHGAATR</sequence>
<evidence type="ECO:0000256" key="1">
    <source>
        <dbReference type="ARBA" id="ARBA00007381"/>
    </source>
</evidence>
<dbReference type="PATRIC" id="fig|1280950.3.peg.2538"/>
<evidence type="ECO:0000313" key="5">
    <source>
        <dbReference type="Proteomes" id="UP000025171"/>
    </source>
</evidence>
<dbReference type="Gene3D" id="3.90.640.10">
    <property type="entry name" value="Actin, Chain A, domain 4"/>
    <property type="match status" value="1"/>
</dbReference>
<dbReference type="RefSeq" id="WP_035617403.1">
    <property type="nucleotide sequence ID" value="NZ_ARYK01000006.1"/>
</dbReference>
<accession>A0A059FJP9</accession>
<dbReference type="GO" id="GO:0005524">
    <property type="term" value="F:ATP binding"/>
    <property type="evidence" value="ECO:0007669"/>
    <property type="project" value="UniProtKB-KW"/>
</dbReference>
<dbReference type="InterPro" id="IPR013126">
    <property type="entry name" value="Hsp_70_fam"/>
</dbReference>
<dbReference type="PROSITE" id="PS00329">
    <property type="entry name" value="HSP70_2"/>
    <property type="match status" value="1"/>
</dbReference>
<dbReference type="Proteomes" id="UP000025171">
    <property type="component" value="Unassembled WGS sequence"/>
</dbReference>
<dbReference type="EMBL" id="ARYK01000006">
    <property type="protein sequence ID" value="KCZ90703.1"/>
    <property type="molecule type" value="Genomic_DNA"/>
</dbReference>
<evidence type="ECO:0000256" key="2">
    <source>
        <dbReference type="ARBA" id="ARBA00022741"/>
    </source>
</evidence>
<keyword evidence="3" id="KW-0067">ATP-binding</keyword>